<evidence type="ECO:0000256" key="8">
    <source>
        <dbReference type="ARBA" id="ARBA00022982"/>
    </source>
</evidence>
<dbReference type="InterPro" id="IPR001505">
    <property type="entry name" value="Copper_CuA"/>
</dbReference>
<sequence length="360" mass="39161">MNAGGDLKQDTACLTVRREEPRRFAAALFERWQSLTRHVAWVTAFPLLTSCSGIQSALDPAGPEASDVARLFYVMLIGGGLIWAAVVLVLFYAARKAREPHSERVAGRVILWCGAIGPVIVLTMLLSYAVWLIPNLRPWSSAIAEGVRKIEVTGEQFWWRVRYLDEEGEVLLERANEIKMPVGQRVVFLVKSPDVIHSFWVPSLGGKMDMIPGRTNHIMMEASKPGIYRGVCAEFCGPSHALMAFFVEALEPSDFEAWLAGSGTAETDGASEGHALFLRHGCGACHAIDGTEAQGRIGPNLTAFGARGSVGAGTMPNTPENVARFIRHPSEIKPGSRMPSFGMLPDGDAERIATYLAGLK</sequence>
<evidence type="ECO:0000259" key="18">
    <source>
        <dbReference type="PROSITE" id="PS50857"/>
    </source>
</evidence>
<evidence type="ECO:0000256" key="9">
    <source>
        <dbReference type="ARBA" id="ARBA00022989"/>
    </source>
</evidence>
<keyword evidence="11" id="KW-0186">Copper</keyword>
<evidence type="ECO:0000256" key="13">
    <source>
        <dbReference type="ARBA" id="ARBA00024688"/>
    </source>
</evidence>
<comment type="catalytic activity">
    <reaction evidence="15">
        <text>4 Fe(II)-[cytochrome c] + O2 + 8 H(+)(in) = 4 Fe(III)-[cytochrome c] + 2 H2O + 4 H(+)(out)</text>
        <dbReference type="Rhea" id="RHEA:11436"/>
        <dbReference type="Rhea" id="RHEA-COMP:10350"/>
        <dbReference type="Rhea" id="RHEA-COMP:14399"/>
        <dbReference type="ChEBI" id="CHEBI:15377"/>
        <dbReference type="ChEBI" id="CHEBI:15378"/>
        <dbReference type="ChEBI" id="CHEBI:15379"/>
        <dbReference type="ChEBI" id="CHEBI:29033"/>
        <dbReference type="ChEBI" id="CHEBI:29034"/>
        <dbReference type="EC" id="7.1.1.9"/>
    </reaction>
</comment>
<evidence type="ECO:0000256" key="17">
    <source>
        <dbReference type="SAM" id="Phobius"/>
    </source>
</evidence>
<evidence type="ECO:0000256" key="16">
    <source>
        <dbReference type="PROSITE-ProRule" id="PRU00433"/>
    </source>
</evidence>
<proteinExistence type="inferred from homology"/>
<evidence type="ECO:0000256" key="7">
    <source>
        <dbReference type="ARBA" id="ARBA00022723"/>
    </source>
</evidence>
<feature type="transmembrane region" description="Helical" evidence="17">
    <location>
        <begin position="105"/>
        <end position="131"/>
    </location>
</feature>
<dbReference type="NCBIfam" id="TIGR02866">
    <property type="entry name" value="CoxB"/>
    <property type="match status" value="1"/>
</dbReference>
<keyword evidence="7 16" id="KW-0479">Metal-binding</keyword>
<dbReference type="SUPFAM" id="SSF49503">
    <property type="entry name" value="Cupredoxins"/>
    <property type="match status" value="1"/>
</dbReference>
<comment type="similarity">
    <text evidence="2">Belongs to the cytochrome c oxidase subunit 2 family.</text>
</comment>
<feature type="domain" description="Cytochrome oxidase subunit II copper A binding" evidence="18">
    <location>
        <begin position="145"/>
        <end position="261"/>
    </location>
</feature>
<keyword evidence="3" id="KW-0813">Transport</keyword>
<dbReference type="PROSITE" id="PS50857">
    <property type="entry name" value="COX2_CUA"/>
    <property type="match status" value="1"/>
</dbReference>
<evidence type="ECO:0000256" key="3">
    <source>
        <dbReference type="ARBA" id="ARBA00022448"/>
    </source>
</evidence>
<evidence type="ECO:0000256" key="11">
    <source>
        <dbReference type="ARBA" id="ARBA00023008"/>
    </source>
</evidence>
<evidence type="ECO:0000256" key="1">
    <source>
        <dbReference type="ARBA" id="ARBA00004141"/>
    </source>
</evidence>
<keyword evidence="12 17" id="KW-0472">Membrane</keyword>
<dbReference type="InterPro" id="IPR014222">
    <property type="entry name" value="Cyt_c_oxidase_su2"/>
</dbReference>
<dbReference type="PROSITE" id="PS00078">
    <property type="entry name" value="COX2"/>
    <property type="match status" value="1"/>
</dbReference>
<accession>A0ABN7JJS7</accession>
<dbReference type="PROSITE" id="PS51007">
    <property type="entry name" value="CYTC"/>
    <property type="match status" value="1"/>
</dbReference>
<dbReference type="EMBL" id="CABFWE030000005">
    <property type="protein sequence ID" value="CAD7031999.1"/>
    <property type="molecule type" value="Genomic_DNA"/>
</dbReference>
<evidence type="ECO:0000259" key="19">
    <source>
        <dbReference type="PROSITE" id="PS51007"/>
    </source>
</evidence>
<evidence type="ECO:0000256" key="4">
    <source>
        <dbReference type="ARBA" id="ARBA00022617"/>
    </source>
</evidence>
<dbReference type="Gene3D" id="2.60.40.420">
    <property type="entry name" value="Cupredoxins - blue copper proteins"/>
    <property type="match status" value="1"/>
</dbReference>
<keyword evidence="21" id="KW-1185">Reference proteome</keyword>
<evidence type="ECO:0000256" key="2">
    <source>
        <dbReference type="ARBA" id="ARBA00007866"/>
    </source>
</evidence>
<reference evidence="20 21" key="1">
    <citation type="submission" date="2020-11" db="EMBL/GenBank/DDBJ databases">
        <authorList>
            <person name="Lassalle F."/>
        </authorList>
    </citation>
    <scope>NUCLEOTIDE SEQUENCE [LARGE SCALE GENOMIC DNA]</scope>
    <source>
        <strain evidence="20 21">AB21</strain>
    </source>
</reference>
<dbReference type="InterPro" id="IPR045187">
    <property type="entry name" value="CcO_II"/>
</dbReference>
<evidence type="ECO:0000256" key="12">
    <source>
        <dbReference type="ARBA" id="ARBA00023136"/>
    </source>
</evidence>
<keyword evidence="4 16" id="KW-0349">Heme</keyword>
<feature type="domain" description="Cytochrome c" evidence="19">
    <location>
        <begin position="268"/>
        <end position="360"/>
    </location>
</feature>
<dbReference type="PANTHER" id="PTHR22888:SF9">
    <property type="entry name" value="CYTOCHROME C OXIDASE SUBUNIT 2"/>
    <property type="match status" value="1"/>
</dbReference>
<dbReference type="Pfam" id="PF00034">
    <property type="entry name" value="Cytochrom_C"/>
    <property type="match status" value="1"/>
</dbReference>
<organism evidence="20 21">
    <name type="scientific">Pseudorhizobium halotolerans</name>
    <dbReference type="NCBI Taxonomy" id="1233081"/>
    <lineage>
        <taxon>Bacteria</taxon>
        <taxon>Pseudomonadati</taxon>
        <taxon>Pseudomonadota</taxon>
        <taxon>Alphaproteobacteria</taxon>
        <taxon>Hyphomicrobiales</taxon>
        <taxon>Rhizobiaceae</taxon>
        <taxon>Rhizobium/Agrobacterium group</taxon>
        <taxon>Pseudorhizobium</taxon>
    </lineage>
</organism>
<keyword evidence="6 17" id="KW-0812">Transmembrane</keyword>
<keyword evidence="5" id="KW-0679">Respiratory chain</keyword>
<dbReference type="InterPro" id="IPR036909">
    <property type="entry name" value="Cyt_c-like_dom_sf"/>
</dbReference>
<evidence type="ECO:0000256" key="15">
    <source>
        <dbReference type="ARBA" id="ARBA00047816"/>
    </source>
</evidence>
<protein>
    <recommendedName>
        <fullName evidence="14">Cytochrome aa3 subunit 2</fullName>
    </recommendedName>
</protein>
<evidence type="ECO:0000256" key="5">
    <source>
        <dbReference type="ARBA" id="ARBA00022660"/>
    </source>
</evidence>
<dbReference type="InterPro" id="IPR008972">
    <property type="entry name" value="Cupredoxin"/>
</dbReference>
<dbReference type="CDD" id="cd04213">
    <property type="entry name" value="CuRO_CcO_Caa3_II"/>
    <property type="match status" value="1"/>
</dbReference>
<comment type="caution">
    <text evidence="20">The sequence shown here is derived from an EMBL/GenBank/DDBJ whole genome shotgun (WGS) entry which is preliminary data.</text>
</comment>
<dbReference type="Proteomes" id="UP000601041">
    <property type="component" value="Unassembled WGS sequence"/>
</dbReference>
<dbReference type="Pfam" id="PF00116">
    <property type="entry name" value="COX2"/>
    <property type="match status" value="1"/>
</dbReference>
<evidence type="ECO:0000313" key="20">
    <source>
        <dbReference type="EMBL" id="CAD7031999.1"/>
    </source>
</evidence>
<dbReference type="SUPFAM" id="SSF46626">
    <property type="entry name" value="Cytochrome c"/>
    <property type="match status" value="1"/>
</dbReference>
<dbReference type="InterPro" id="IPR002429">
    <property type="entry name" value="CcO_II-like_C"/>
</dbReference>
<evidence type="ECO:0000256" key="6">
    <source>
        <dbReference type="ARBA" id="ARBA00022692"/>
    </source>
</evidence>
<keyword evidence="8" id="KW-0249">Electron transport</keyword>
<evidence type="ECO:0000256" key="14">
    <source>
        <dbReference type="ARBA" id="ARBA00031399"/>
    </source>
</evidence>
<comment type="subcellular location">
    <subcellularLocation>
        <location evidence="1">Membrane</location>
        <topology evidence="1">Multi-pass membrane protein</topology>
    </subcellularLocation>
</comment>
<keyword evidence="10 16" id="KW-0408">Iron</keyword>
<dbReference type="InterPro" id="IPR034236">
    <property type="entry name" value="CuRO_CcO_Caa3_II"/>
</dbReference>
<dbReference type="InterPro" id="IPR009056">
    <property type="entry name" value="Cyt_c-like_dom"/>
</dbReference>
<evidence type="ECO:0000313" key="21">
    <source>
        <dbReference type="Proteomes" id="UP000601041"/>
    </source>
</evidence>
<dbReference type="PANTHER" id="PTHR22888">
    <property type="entry name" value="CYTOCHROME C OXIDASE, SUBUNIT II"/>
    <property type="match status" value="1"/>
</dbReference>
<feature type="transmembrane region" description="Helical" evidence="17">
    <location>
        <begin position="70"/>
        <end position="93"/>
    </location>
</feature>
<name>A0ABN7JJS7_9HYPH</name>
<evidence type="ECO:0000256" key="10">
    <source>
        <dbReference type="ARBA" id="ARBA00023004"/>
    </source>
</evidence>
<gene>
    <name evidence="20" type="ORF">RHAB21_01940</name>
</gene>
<comment type="function">
    <text evidence="13">Subunits I and II form the functional core of the enzyme complex. Electrons originating in cytochrome c are transferred via heme a and Cu(A) to the binuclear center formed by heme a3 and Cu(B).</text>
</comment>
<keyword evidence="9 17" id="KW-1133">Transmembrane helix</keyword>